<evidence type="ECO:0000256" key="7">
    <source>
        <dbReference type="ARBA" id="ARBA00022777"/>
    </source>
</evidence>
<evidence type="ECO:0000256" key="8">
    <source>
        <dbReference type="ARBA" id="ARBA00022989"/>
    </source>
</evidence>
<evidence type="ECO:0000256" key="2">
    <source>
        <dbReference type="ARBA" id="ARBA00004370"/>
    </source>
</evidence>
<dbReference type="PRINTS" id="PR00344">
    <property type="entry name" value="BCTRLSENSOR"/>
</dbReference>
<dbReference type="SUPFAM" id="SSF55874">
    <property type="entry name" value="ATPase domain of HSP90 chaperone/DNA topoisomerase II/histidine kinase"/>
    <property type="match status" value="1"/>
</dbReference>
<evidence type="ECO:0000256" key="6">
    <source>
        <dbReference type="ARBA" id="ARBA00022692"/>
    </source>
</evidence>
<dbReference type="EMBL" id="VIWP01000001">
    <property type="protein sequence ID" value="TWF59301.1"/>
    <property type="molecule type" value="Genomic_DNA"/>
</dbReference>
<keyword evidence="8" id="KW-1133">Transmembrane helix</keyword>
<keyword evidence="4" id="KW-0597">Phosphoprotein</keyword>
<reference evidence="11 12" key="1">
    <citation type="submission" date="2019-06" db="EMBL/GenBank/DDBJ databases">
        <title>Sorghum-associated microbial communities from plants grown in Nebraska, USA.</title>
        <authorList>
            <person name="Schachtman D."/>
        </authorList>
    </citation>
    <scope>NUCLEOTIDE SEQUENCE [LARGE SCALE GENOMIC DNA]</scope>
    <source>
        <strain evidence="11 12">1225</strain>
    </source>
</reference>
<accession>A0A561R9M5</accession>
<evidence type="ECO:0000313" key="12">
    <source>
        <dbReference type="Proteomes" id="UP000320653"/>
    </source>
</evidence>
<dbReference type="InterPro" id="IPR050428">
    <property type="entry name" value="TCS_sensor_his_kinase"/>
</dbReference>
<dbReference type="GO" id="GO:0000155">
    <property type="term" value="F:phosphorelay sensor kinase activity"/>
    <property type="evidence" value="ECO:0007669"/>
    <property type="project" value="InterPro"/>
</dbReference>
<dbReference type="PANTHER" id="PTHR45436:SF5">
    <property type="entry name" value="SENSOR HISTIDINE KINASE TRCS"/>
    <property type="match status" value="1"/>
</dbReference>
<dbReference type="Pfam" id="PF00512">
    <property type="entry name" value="HisKA"/>
    <property type="match status" value="1"/>
</dbReference>
<dbReference type="CDD" id="cd00075">
    <property type="entry name" value="HATPase"/>
    <property type="match status" value="1"/>
</dbReference>
<dbReference type="InterPro" id="IPR005467">
    <property type="entry name" value="His_kinase_dom"/>
</dbReference>
<dbReference type="SMART" id="SM00387">
    <property type="entry name" value="HATPase_c"/>
    <property type="match status" value="1"/>
</dbReference>
<evidence type="ECO:0000256" key="9">
    <source>
        <dbReference type="ARBA" id="ARBA00023136"/>
    </source>
</evidence>
<dbReference type="AlphaFoldDB" id="A0A561R9M5"/>
<keyword evidence="5" id="KW-0808">Transferase</keyword>
<proteinExistence type="predicted"/>
<gene>
    <name evidence="11" type="ORF">FHW37_1011107</name>
</gene>
<dbReference type="InterPro" id="IPR003661">
    <property type="entry name" value="HisK_dim/P_dom"/>
</dbReference>
<keyword evidence="12" id="KW-1185">Reference proteome</keyword>
<dbReference type="InterPro" id="IPR003594">
    <property type="entry name" value="HATPase_dom"/>
</dbReference>
<sequence>MASQRRFVSNAAHQLRTPLTLLATQASFAARETDIERRTEALQALTRSTRQLSRLAEQLLTLTRAEPGSRAPRAEHIDMAETARKVLEAHAEEALRRGIDLGLEADKGAIVVGDGTMLREMVVNLVDNALRYTPTPGEVTVSVVSVDEQVCVTVRDTGPGIPEGEREHVFERFYRVIGTQQEGSGLGLAIVREVVVGAGGSITLDNAEGGGLIVTVKLPAATG</sequence>
<dbReference type="Gene3D" id="3.30.565.10">
    <property type="entry name" value="Histidine kinase-like ATPase, C-terminal domain"/>
    <property type="match status" value="1"/>
</dbReference>
<dbReference type="Proteomes" id="UP000320653">
    <property type="component" value="Unassembled WGS sequence"/>
</dbReference>
<comment type="subcellular location">
    <subcellularLocation>
        <location evidence="2">Membrane</location>
    </subcellularLocation>
</comment>
<keyword evidence="6" id="KW-0812">Transmembrane</keyword>
<dbReference type="GO" id="GO:0016020">
    <property type="term" value="C:membrane"/>
    <property type="evidence" value="ECO:0007669"/>
    <property type="project" value="UniProtKB-SubCell"/>
</dbReference>
<evidence type="ECO:0000256" key="3">
    <source>
        <dbReference type="ARBA" id="ARBA00012438"/>
    </source>
</evidence>
<evidence type="ECO:0000256" key="5">
    <source>
        <dbReference type="ARBA" id="ARBA00022679"/>
    </source>
</evidence>
<evidence type="ECO:0000259" key="10">
    <source>
        <dbReference type="PROSITE" id="PS50109"/>
    </source>
</evidence>
<dbReference type="PROSITE" id="PS50109">
    <property type="entry name" value="HIS_KIN"/>
    <property type="match status" value="1"/>
</dbReference>
<dbReference type="InterPro" id="IPR036097">
    <property type="entry name" value="HisK_dim/P_sf"/>
</dbReference>
<dbReference type="Pfam" id="PF02518">
    <property type="entry name" value="HATPase_c"/>
    <property type="match status" value="1"/>
</dbReference>
<dbReference type="SUPFAM" id="SSF47384">
    <property type="entry name" value="Homodimeric domain of signal transducing histidine kinase"/>
    <property type="match status" value="1"/>
</dbReference>
<organism evidence="11 12">
    <name type="scientific">Neorhizobium alkalisoli</name>
    <dbReference type="NCBI Taxonomy" id="528178"/>
    <lineage>
        <taxon>Bacteria</taxon>
        <taxon>Pseudomonadati</taxon>
        <taxon>Pseudomonadota</taxon>
        <taxon>Alphaproteobacteria</taxon>
        <taxon>Hyphomicrobiales</taxon>
        <taxon>Rhizobiaceae</taxon>
        <taxon>Rhizobium/Agrobacterium group</taxon>
        <taxon>Neorhizobium</taxon>
    </lineage>
</organism>
<evidence type="ECO:0000256" key="4">
    <source>
        <dbReference type="ARBA" id="ARBA00022553"/>
    </source>
</evidence>
<name>A0A561R9M5_9HYPH</name>
<keyword evidence="9" id="KW-0472">Membrane</keyword>
<feature type="domain" description="Histidine kinase" evidence="10">
    <location>
        <begin position="10"/>
        <end position="222"/>
    </location>
</feature>
<evidence type="ECO:0000313" key="11">
    <source>
        <dbReference type="EMBL" id="TWF59301.1"/>
    </source>
</evidence>
<keyword evidence="7" id="KW-0418">Kinase</keyword>
<dbReference type="FunFam" id="3.30.565.10:FF:000006">
    <property type="entry name" value="Sensor histidine kinase WalK"/>
    <property type="match status" value="1"/>
</dbReference>
<dbReference type="EC" id="2.7.13.3" evidence="3"/>
<protein>
    <recommendedName>
        <fullName evidence="3">histidine kinase</fullName>
        <ecNumber evidence="3">2.7.13.3</ecNumber>
    </recommendedName>
</protein>
<dbReference type="InterPro" id="IPR036890">
    <property type="entry name" value="HATPase_C_sf"/>
</dbReference>
<comment type="caution">
    <text evidence="11">The sequence shown here is derived from an EMBL/GenBank/DDBJ whole genome shotgun (WGS) entry which is preliminary data.</text>
</comment>
<dbReference type="CDD" id="cd00082">
    <property type="entry name" value="HisKA"/>
    <property type="match status" value="1"/>
</dbReference>
<comment type="catalytic activity">
    <reaction evidence="1">
        <text>ATP + protein L-histidine = ADP + protein N-phospho-L-histidine.</text>
        <dbReference type="EC" id="2.7.13.3"/>
    </reaction>
</comment>
<dbReference type="Gene3D" id="1.10.287.130">
    <property type="match status" value="1"/>
</dbReference>
<dbReference type="PANTHER" id="PTHR45436">
    <property type="entry name" value="SENSOR HISTIDINE KINASE YKOH"/>
    <property type="match status" value="1"/>
</dbReference>
<dbReference type="SMART" id="SM00388">
    <property type="entry name" value="HisKA"/>
    <property type="match status" value="1"/>
</dbReference>
<dbReference type="InterPro" id="IPR004358">
    <property type="entry name" value="Sig_transdc_His_kin-like_C"/>
</dbReference>
<evidence type="ECO:0000256" key="1">
    <source>
        <dbReference type="ARBA" id="ARBA00000085"/>
    </source>
</evidence>